<proteinExistence type="inferred from homology"/>
<dbReference type="EMBL" id="RSAS01000885">
    <property type="protein sequence ID" value="RRR66114.1"/>
    <property type="molecule type" value="Genomic_DNA"/>
</dbReference>
<dbReference type="InterPro" id="IPR045562">
    <property type="entry name" value="RecG_dom3_C"/>
</dbReference>
<dbReference type="PROSITE" id="PS51192">
    <property type="entry name" value="HELICASE_ATP_BIND_1"/>
    <property type="match status" value="1"/>
</dbReference>
<sequence>MHYREPIITLGRVLAAEQRSGCKDAATPQGLDQFLAVWQAQHNEALLEPAVRSAMDLLADYGAQALLMRYAHIQRALSGLRALFRAQQQAEESPTENHALALGTDAPADDAAPASSPAVAHEPTPSAPPKAKPTAKGKPRKASVPAAPLEPKPATDLELTDGLERVPGLGRNDVNAFKRLGLRTVEDMLYHFPHRYDDFSTQQGIADLVVGSTATLVGEITDVRMLGGPRPRVEVEVSDESGAIRAVYFNQPWLMKQFTLGRKITLSGKITAFNGKRQLSSPTWEPYMPDVESLHTGRLVPVHPLTKGLLERNARAAIKLVVDAVAPKVPDYLPETSRKRRNLLPLGAALAQIHYPVSSQEVQRARERLGFDEFLFIQLGVVQRKLLWQGELGYQLHFMPELHADLQRQLPFSLTTAQRRSLDEIFADMAHPKPMARLLQGDVGSGKTVVAAAALLQTIGNGFQGALMAPTEILAEQHYKGLKQLLGRVAVPRSTTQTDDEQAWQAQIDPEEAARLAEMKAILGMSAADDMEGQGVRVALLTGSLGARERRRVLEGIAKGDVDLVVGTHALITDSVRFHSLGLVVVDEQHRFGVEQRQRLRDKGFNPHLLVMTATPIPRTLTMTIYGDLDTSLLDELPPGRQAIRTRWVRKRDRDKAYRHVRREVEKGRQAFVICPLVEESEKVDLPSAEEMYEHLQSTIFPDLRVTLLHGRMLPREKDEVMVAFRERQYDILVATAVIEVGIDIPNASTILIEGAESFGLAQLHQFRGRVGRGQHQSYCILISDKDDNEVTKQRLEAMEASTDGFKLAEIDLNLRGPGEFFGTRQSGTPDLKIAGLTDTRLLHAAREEAEAILQSDLQLAQPEHALLRQKVETFWAEAAKAG</sequence>
<dbReference type="InterPro" id="IPR004609">
    <property type="entry name" value="ATP-dep_DNA_helicase_RecG"/>
</dbReference>
<evidence type="ECO:0000256" key="15">
    <source>
        <dbReference type="RuleBase" id="RU363016"/>
    </source>
</evidence>
<dbReference type="Gene3D" id="3.40.50.300">
    <property type="entry name" value="P-loop containing nucleotide triphosphate hydrolases"/>
    <property type="match status" value="2"/>
</dbReference>
<reference evidence="19 20" key="1">
    <citation type="submission" date="2018-12" db="EMBL/GenBank/DDBJ databases">
        <title>Genome Sequence of Candidatus Viridilinea halotolerans isolated from saline sulfide-rich spring.</title>
        <authorList>
            <person name="Grouzdev D.S."/>
            <person name="Burganskaya E.I."/>
            <person name="Krutkina M.S."/>
            <person name="Sukhacheva M.V."/>
            <person name="Gorlenko V.M."/>
        </authorList>
    </citation>
    <scope>NUCLEOTIDE SEQUENCE [LARGE SCALE GENOMIC DNA]</scope>
    <source>
        <strain evidence="19">Chok-6</strain>
    </source>
</reference>
<evidence type="ECO:0000256" key="7">
    <source>
        <dbReference type="ARBA" id="ARBA00022840"/>
    </source>
</evidence>
<comment type="function">
    <text evidence="15">Plays a critical role in recombination and DNA repair. Helps process Holliday junction intermediates to mature products by catalyzing branch migration. Has replication fork regression activity, unwinds stalled or blocked replication forks to make a HJ that can be resolved. Has a DNA unwinding activity characteristic of a DNA helicase with 3'-5' polarity.</text>
</comment>
<dbReference type="Pfam" id="PF19833">
    <property type="entry name" value="RecG_dom3_C"/>
    <property type="match status" value="1"/>
</dbReference>
<keyword evidence="8" id="KW-0238">DNA-binding</keyword>
<evidence type="ECO:0000256" key="16">
    <source>
        <dbReference type="SAM" id="MobiDB-lite"/>
    </source>
</evidence>
<feature type="domain" description="Helicase ATP-binding" evidence="17">
    <location>
        <begin position="428"/>
        <end position="634"/>
    </location>
</feature>
<evidence type="ECO:0000256" key="5">
    <source>
        <dbReference type="ARBA" id="ARBA00022801"/>
    </source>
</evidence>
<dbReference type="Gene3D" id="2.40.50.140">
    <property type="entry name" value="Nucleic acid-binding proteins"/>
    <property type="match status" value="1"/>
</dbReference>
<evidence type="ECO:0000256" key="14">
    <source>
        <dbReference type="ARBA" id="ARBA00048988"/>
    </source>
</evidence>
<evidence type="ECO:0000256" key="12">
    <source>
        <dbReference type="ARBA" id="ARBA00034617"/>
    </source>
</evidence>
<dbReference type="InterPro" id="IPR047112">
    <property type="entry name" value="RecG/Mfd"/>
</dbReference>
<keyword evidence="9 15" id="KW-0233">DNA recombination</keyword>
<accession>A0A426TRI5</accession>
<keyword evidence="3 15" id="KW-0547">Nucleotide-binding</keyword>
<comment type="catalytic activity">
    <reaction evidence="12 15">
        <text>Couples ATP hydrolysis with the unwinding of duplex DNA by translocating in the 3'-5' direction.</text>
        <dbReference type="EC" id="5.6.2.4"/>
    </reaction>
</comment>
<dbReference type="EC" id="5.6.2.4" evidence="13 15"/>
<dbReference type="Proteomes" id="UP000280307">
    <property type="component" value="Unassembled WGS sequence"/>
</dbReference>
<dbReference type="GO" id="GO:0016887">
    <property type="term" value="F:ATP hydrolysis activity"/>
    <property type="evidence" value="ECO:0007669"/>
    <property type="project" value="RHEA"/>
</dbReference>
<dbReference type="InterPro" id="IPR033454">
    <property type="entry name" value="RecG_wedge"/>
</dbReference>
<keyword evidence="4 15" id="KW-0227">DNA damage</keyword>
<keyword evidence="11" id="KW-0413">Isomerase</keyword>
<evidence type="ECO:0000256" key="10">
    <source>
        <dbReference type="ARBA" id="ARBA00023204"/>
    </source>
</evidence>
<keyword evidence="6 15" id="KW-0347">Helicase</keyword>
<feature type="compositionally biased region" description="Low complexity" evidence="16">
    <location>
        <begin position="105"/>
        <end position="118"/>
    </location>
</feature>
<dbReference type="SUPFAM" id="SSF52540">
    <property type="entry name" value="P-loop containing nucleoside triphosphate hydrolases"/>
    <property type="match status" value="2"/>
</dbReference>
<evidence type="ECO:0000256" key="13">
    <source>
        <dbReference type="ARBA" id="ARBA00034808"/>
    </source>
</evidence>
<dbReference type="Pfam" id="PF00270">
    <property type="entry name" value="DEAD"/>
    <property type="match status" value="2"/>
</dbReference>
<dbReference type="NCBIfam" id="TIGR00643">
    <property type="entry name" value="recG"/>
    <property type="match status" value="1"/>
</dbReference>
<protein>
    <recommendedName>
        <fullName evidence="2 15">ATP-dependent DNA helicase RecG</fullName>
        <ecNumber evidence="13 15">5.6.2.4</ecNumber>
    </recommendedName>
</protein>
<keyword evidence="5 15" id="KW-0378">Hydrolase</keyword>
<dbReference type="CDD" id="cd04488">
    <property type="entry name" value="RecG_wedge_OBF"/>
    <property type="match status" value="1"/>
</dbReference>
<dbReference type="Pfam" id="PF17191">
    <property type="entry name" value="RecG_wedge"/>
    <property type="match status" value="1"/>
</dbReference>
<comment type="catalytic activity">
    <reaction evidence="14 15">
        <text>ATP + H2O = ADP + phosphate + H(+)</text>
        <dbReference type="Rhea" id="RHEA:13065"/>
        <dbReference type="ChEBI" id="CHEBI:15377"/>
        <dbReference type="ChEBI" id="CHEBI:15378"/>
        <dbReference type="ChEBI" id="CHEBI:30616"/>
        <dbReference type="ChEBI" id="CHEBI:43474"/>
        <dbReference type="ChEBI" id="CHEBI:456216"/>
        <dbReference type="EC" id="5.6.2.4"/>
    </reaction>
</comment>
<evidence type="ECO:0000256" key="8">
    <source>
        <dbReference type="ARBA" id="ARBA00023125"/>
    </source>
</evidence>
<evidence type="ECO:0000256" key="4">
    <source>
        <dbReference type="ARBA" id="ARBA00022763"/>
    </source>
</evidence>
<evidence type="ECO:0000256" key="1">
    <source>
        <dbReference type="ARBA" id="ARBA00007504"/>
    </source>
</evidence>
<evidence type="ECO:0000256" key="3">
    <source>
        <dbReference type="ARBA" id="ARBA00022741"/>
    </source>
</evidence>
<dbReference type="InterPro" id="IPR001650">
    <property type="entry name" value="Helicase_C-like"/>
</dbReference>
<evidence type="ECO:0000313" key="19">
    <source>
        <dbReference type="EMBL" id="RRR66114.1"/>
    </source>
</evidence>
<evidence type="ECO:0000256" key="9">
    <source>
        <dbReference type="ARBA" id="ARBA00023172"/>
    </source>
</evidence>
<dbReference type="SUPFAM" id="SSF50249">
    <property type="entry name" value="Nucleic acid-binding proteins"/>
    <property type="match status" value="1"/>
</dbReference>
<dbReference type="GO" id="GO:0043138">
    <property type="term" value="F:3'-5' DNA helicase activity"/>
    <property type="evidence" value="ECO:0007669"/>
    <property type="project" value="UniProtKB-EC"/>
</dbReference>
<dbReference type="GO" id="GO:0005524">
    <property type="term" value="F:ATP binding"/>
    <property type="evidence" value="ECO:0007669"/>
    <property type="project" value="UniProtKB-KW"/>
</dbReference>
<evidence type="ECO:0000259" key="17">
    <source>
        <dbReference type="PROSITE" id="PS51192"/>
    </source>
</evidence>
<evidence type="ECO:0000256" key="6">
    <source>
        <dbReference type="ARBA" id="ARBA00022806"/>
    </source>
</evidence>
<dbReference type="CDD" id="cd17992">
    <property type="entry name" value="DEXHc_RecG"/>
    <property type="match status" value="1"/>
</dbReference>
<keyword evidence="7 15" id="KW-0067">ATP-binding</keyword>
<dbReference type="PROSITE" id="PS51194">
    <property type="entry name" value="HELICASE_CTER"/>
    <property type="match status" value="1"/>
</dbReference>
<feature type="region of interest" description="Disordered" evidence="16">
    <location>
        <begin position="105"/>
        <end position="159"/>
    </location>
</feature>
<dbReference type="SMART" id="SM00487">
    <property type="entry name" value="DEXDc"/>
    <property type="match status" value="1"/>
</dbReference>
<organism evidence="19 20">
    <name type="scientific">Candidatus Viridilinea halotolerans</name>
    <dbReference type="NCBI Taxonomy" id="2491704"/>
    <lineage>
        <taxon>Bacteria</taxon>
        <taxon>Bacillati</taxon>
        <taxon>Chloroflexota</taxon>
        <taxon>Chloroflexia</taxon>
        <taxon>Chloroflexales</taxon>
        <taxon>Chloroflexineae</taxon>
        <taxon>Oscillochloridaceae</taxon>
        <taxon>Candidatus Viridilinea</taxon>
    </lineage>
</organism>
<gene>
    <name evidence="19" type="primary">recG</name>
    <name evidence="19" type="ORF">EI684_21235</name>
</gene>
<comment type="similarity">
    <text evidence="1 15">Belongs to the helicase family. RecG subfamily.</text>
</comment>
<dbReference type="Pfam" id="PF00271">
    <property type="entry name" value="Helicase_C"/>
    <property type="match status" value="1"/>
</dbReference>
<dbReference type="GO" id="GO:0006281">
    <property type="term" value="P:DNA repair"/>
    <property type="evidence" value="ECO:0007669"/>
    <property type="project" value="UniProtKB-UniRule"/>
</dbReference>
<dbReference type="InterPro" id="IPR027417">
    <property type="entry name" value="P-loop_NTPase"/>
</dbReference>
<dbReference type="PANTHER" id="PTHR47964:SF1">
    <property type="entry name" value="ATP-DEPENDENT DNA HELICASE HOMOLOG RECG, CHLOROPLASTIC"/>
    <property type="match status" value="1"/>
</dbReference>
<evidence type="ECO:0000259" key="18">
    <source>
        <dbReference type="PROSITE" id="PS51194"/>
    </source>
</evidence>
<dbReference type="AlphaFoldDB" id="A0A426TRI5"/>
<dbReference type="PANTHER" id="PTHR47964">
    <property type="entry name" value="ATP-DEPENDENT DNA HELICASE HOMOLOG RECG, CHLOROPLASTIC"/>
    <property type="match status" value="1"/>
</dbReference>
<keyword evidence="10 15" id="KW-0234">DNA repair</keyword>
<evidence type="ECO:0000256" key="11">
    <source>
        <dbReference type="ARBA" id="ARBA00023235"/>
    </source>
</evidence>
<dbReference type="SMART" id="SM00490">
    <property type="entry name" value="HELICc"/>
    <property type="match status" value="1"/>
</dbReference>
<dbReference type="GO" id="GO:0006310">
    <property type="term" value="P:DNA recombination"/>
    <property type="evidence" value="ECO:0007669"/>
    <property type="project" value="UniProtKB-UniRule"/>
</dbReference>
<feature type="domain" description="Helicase C-terminal" evidence="18">
    <location>
        <begin position="653"/>
        <end position="814"/>
    </location>
</feature>
<dbReference type="InterPro" id="IPR014001">
    <property type="entry name" value="Helicase_ATP-bd"/>
</dbReference>
<dbReference type="NCBIfam" id="NF008168">
    <property type="entry name" value="PRK10917.2-2"/>
    <property type="match status" value="1"/>
</dbReference>
<dbReference type="GO" id="GO:0003677">
    <property type="term" value="F:DNA binding"/>
    <property type="evidence" value="ECO:0007669"/>
    <property type="project" value="UniProtKB-KW"/>
</dbReference>
<evidence type="ECO:0000313" key="20">
    <source>
        <dbReference type="Proteomes" id="UP000280307"/>
    </source>
</evidence>
<dbReference type="InterPro" id="IPR011545">
    <property type="entry name" value="DEAD/DEAH_box_helicase_dom"/>
</dbReference>
<name>A0A426TRI5_9CHLR</name>
<comment type="caution">
    <text evidence="19">The sequence shown here is derived from an EMBL/GenBank/DDBJ whole genome shotgun (WGS) entry which is preliminary data.</text>
</comment>
<dbReference type="InterPro" id="IPR012340">
    <property type="entry name" value="NA-bd_OB-fold"/>
</dbReference>
<evidence type="ECO:0000256" key="2">
    <source>
        <dbReference type="ARBA" id="ARBA00017846"/>
    </source>
</evidence>